<dbReference type="Proteomes" id="UP000610966">
    <property type="component" value="Unassembled WGS sequence"/>
</dbReference>
<comment type="caution">
    <text evidence="2">The sequence shown here is derived from an EMBL/GenBank/DDBJ whole genome shotgun (WGS) entry which is preliminary data.</text>
</comment>
<keyword evidence="3" id="KW-1185">Reference proteome</keyword>
<name>A0A8J3VZ28_9ACTN</name>
<sequence>MKLPPSRQADRGQVTALVIGGLAAWFGVTVLSQHPQQIFDRFRRYDYTGLLIGNWRFFAPEPAQHDFHVLHRVLLADDVQTPWVETTHIPRRVWRQMVWFPERRQDKAVFDICAELIISLGQPGLDITRVSAYQVLCDHVELVVREEHRARPTPKGFQFVIARSAGYDESDNPDYLLISQFIPLQEDRHHE</sequence>
<keyword evidence="1" id="KW-0472">Membrane</keyword>
<evidence type="ECO:0000313" key="2">
    <source>
        <dbReference type="EMBL" id="GIH70097.1"/>
    </source>
</evidence>
<proteinExistence type="predicted"/>
<dbReference type="AlphaFoldDB" id="A0A8J3VZ28"/>
<reference evidence="2" key="1">
    <citation type="submission" date="2021-01" db="EMBL/GenBank/DDBJ databases">
        <title>Whole genome shotgun sequence of Sphaerimonospora thailandensis NBRC 107569.</title>
        <authorList>
            <person name="Komaki H."/>
            <person name="Tamura T."/>
        </authorList>
    </citation>
    <scope>NUCLEOTIDE SEQUENCE</scope>
    <source>
        <strain evidence="2">NBRC 107569</strain>
    </source>
</reference>
<keyword evidence="1" id="KW-0812">Transmembrane</keyword>
<dbReference type="EMBL" id="BOOG01000019">
    <property type="protein sequence ID" value="GIH70097.1"/>
    <property type="molecule type" value="Genomic_DNA"/>
</dbReference>
<dbReference type="RefSeq" id="WP_204015732.1">
    <property type="nucleotide sequence ID" value="NZ_BOOG01000019.1"/>
</dbReference>
<keyword evidence="1" id="KW-1133">Transmembrane helix</keyword>
<accession>A0A8J3VZ28</accession>
<protein>
    <submittedName>
        <fullName evidence="2">Uncharacterized protein</fullName>
    </submittedName>
</protein>
<evidence type="ECO:0000313" key="3">
    <source>
        <dbReference type="Proteomes" id="UP000610966"/>
    </source>
</evidence>
<feature type="transmembrane region" description="Helical" evidence="1">
    <location>
        <begin position="12"/>
        <end position="31"/>
    </location>
</feature>
<organism evidence="2 3">
    <name type="scientific">Sphaerimonospora thailandensis</name>
    <dbReference type="NCBI Taxonomy" id="795644"/>
    <lineage>
        <taxon>Bacteria</taxon>
        <taxon>Bacillati</taxon>
        <taxon>Actinomycetota</taxon>
        <taxon>Actinomycetes</taxon>
        <taxon>Streptosporangiales</taxon>
        <taxon>Streptosporangiaceae</taxon>
        <taxon>Sphaerimonospora</taxon>
    </lineage>
</organism>
<evidence type="ECO:0000256" key="1">
    <source>
        <dbReference type="SAM" id="Phobius"/>
    </source>
</evidence>
<gene>
    <name evidence="2" type="ORF">Mth01_23500</name>
</gene>